<evidence type="ECO:0000313" key="3">
    <source>
        <dbReference type="Proteomes" id="UP000199580"/>
    </source>
</evidence>
<evidence type="ECO:0000313" key="2">
    <source>
        <dbReference type="EMBL" id="SDK61638.1"/>
    </source>
</evidence>
<evidence type="ECO:0000256" key="1">
    <source>
        <dbReference type="SAM" id="Phobius"/>
    </source>
</evidence>
<keyword evidence="1" id="KW-0472">Membrane</keyword>
<dbReference type="EMBL" id="FNEZ01000010">
    <property type="protein sequence ID" value="SDK61638.1"/>
    <property type="molecule type" value="Genomic_DNA"/>
</dbReference>
<protein>
    <submittedName>
        <fullName evidence="2">Uncharacterized protein</fullName>
    </submittedName>
</protein>
<accession>A0A1G9DCK4</accession>
<dbReference type="AlphaFoldDB" id="A0A1G9DCK4"/>
<reference evidence="2 3" key="1">
    <citation type="submission" date="2016-10" db="EMBL/GenBank/DDBJ databases">
        <authorList>
            <person name="de Groot N.N."/>
        </authorList>
    </citation>
    <scope>NUCLEOTIDE SEQUENCE [LARGE SCALE GENOMIC DNA]</scope>
    <source>
        <strain evidence="2 3">CGMCC 1.10076</strain>
    </source>
</reference>
<gene>
    <name evidence="2" type="ORF">SAMN04487935_3781</name>
</gene>
<feature type="transmembrane region" description="Helical" evidence="1">
    <location>
        <begin position="6"/>
        <end position="26"/>
    </location>
</feature>
<dbReference type="STRING" id="1128970.SAMN04487935_3781"/>
<feature type="transmembrane region" description="Helical" evidence="1">
    <location>
        <begin position="142"/>
        <end position="162"/>
    </location>
</feature>
<organism evidence="2 3">
    <name type="scientific">Flavobacterium noncentrifugens</name>
    <dbReference type="NCBI Taxonomy" id="1128970"/>
    <lineage>
        <taxon>Bacteria</taxon>
        <taxon>Pseudomonadati</taxon>
        <taxon>Bacteroidota</taxon>
        <taxon>Flavobacteriia</taxon>
        <taxon>Flavobacteriales</taxon>
        <taxon>Flavobacteriaceae</taxon>
        <taxon>Flavobacterium</taxon>
    </lineage>
</organism>
<feature type="transmembrane region" description="Helical" evidence="1">
    <location>
        <begin position="117"/>
        <end position="136"/>
    </location>
</feature>
<name>A0A1G9DCK4_9FLAO</name>
<keyword evidence="1" id="KW-0812">Transmembrane</keyword>
<dbReference type="Proteomes" id="UP000199580">
    <property type="component" value="Unassembled WGS sequence"/>
</dbReference>
<keyword evidence="3" id="KW-1185">Reference proteome</keyword>
<dbReference type="RefSeq" id="WP_091399370.1">
    <property type="nucleotide sequence ID" value="NZ_BKAI01000022.1"/>
</dbReference>
<proteinExistence type="predicted"/>
<keyword evidence="1" id="KW-1133">Transmembrane helix</keyword>
<sequence length="163" mass="18429">MDKKTINRLIIFNLILSGFVILDLCLPGTESNIKKLESIYGSTASTGTARKPIIEAKTVMLLESGELYYIGKSPDEDYVKGQKLKLVKSAIFKNVNEIIVLENNYEKDVQVGLFSNIWLSILFRISILISILNIFIKNNASNIALVASMMFITIISMIYIFYY</sequence>